<dbReference type="CDD" id="cd01670">
    <property type="entry name" value="Death"/>
    <property type="match status" value="1"/>
</dbReference>
<dbReference type="Proteomes" id="UP000515135">
    <property type="component" value="Unplaced"/>
</dbReference>
<feature type="compositionally biased region" description="Polar residues" evidence="1">
    <location>
        <begin position="247"/>
        <end position="263"/>
    </location>
</feature>
<dbReference type="OrthoDB" id="10640524at2759"/>
<name>A0A6P4ZEM0_BRABE</name>
<dbReference type="InterPro" id="IPR000488">
    <property type="entry name" value="Death_dom"/>
</dbReference>
<feature type="compositionally biased region" description="Low complexity" evidence="1">
    <location>
        <begin position="10"/>
        <end position="21"/>
    </location>
</feature>
<dbReference type="Gene3D" id="1.10.533.10">
    <property type="entry name" value="Death Domain, Fas"/>
    <property type="match status" value="1"/>
</dbReference>
<evidence type="ECO:0000259" key="2">
    <source>
        <dbReference type="PROSITE" id="PS50017"/>
    </source>
</evidence>
<gene>
    <name evidence="4" type="primary">LOC109475979</name>
</gene>
<accession>A0A6P4ZEM0</accession>
<dbReference type="GO" id="GO:0007165">
    <property type="term" value="P:signal transduction"/>
    <property type="evidence" value="ECO:0007669"/>
    <property type="project" value="InterPro"/>
</dbReference>
<evidence type="ECO:0000313" key="3">
    <source>
        <dbReference type="Proteomes" id="UP000515135"/>
    </source>
</evidence>
<dbReference type="KEGG" id="bbel:109475979"/>
<dbReference type="AlphaFoldDB" id="A0A6P4ZEM0"/>
<evidence type="ECO:0000313" key="4">
    <source>
        <dbReference type="RefSeq" id="XP_019632344.1"/>
    </source>
</evidence>
<dbReference type="SUPFAM" id="SSF47986">
    <property type="entry name" value="DEATH domain"/>
    <property type="match status" value="1"/>
</dbReference>
<keyword evidence="3" id="KW-1185">Reference proteome</keyword>
<sequence length="323" mass="35094">MLPDSDEGDTSVSSTSALESTSDSEDEGEYEVDQGFYDQLMIIANKLGDDWPWLALQLGFSSTDIGRITKYYHSSCQANQCLEEWIEREQWGATLDTMLVGLRAAGLHQIAGKVETGELFQKDVDDACCGSEWKGDKDYGSSSDGDIDHDGDSSGVAGKVMPHSSITHGDHKPDDRLPDNTDREGSVSEPGGSHSNKEGGDISQEGGILPHSGGKQLSDDSDSESSSESGGSHSNMEVGDISEEDGSTSLDSGSHISTASPSKYPTGEDASAWNDCLQDFFKADEDTARSIQESWPSNLLVKHLVRDRFFHSHLCEYWEQYKS</sequence>
<dbReference type="Pfam" id="PF00531">
    <property type="entry name" value="Death"/>
    <property type="match status" value="1"/>
</dbReference>
<dbReference type="InterPro" id="IPR011029">
    <property type="entry name" value="DEATH-like_dom_sf"/>
</dbReference>
<feature type="region of interest" description="Disordered" evidence="1">
    <location>
        <begin position="1"/>
        <end position="30"/>
    </location>
</feature>
<dbReference type="RefSeq" id="XP_019632344.1">
    <property type="nucleotide sequence ID" value="XM_019776785.1"/>
</dbReference>
<feature type="domain" description="Death" evidence="2">
    <location>
        <begin position="40"/>
        <end position="118"/>
    </location>
</feature>
<proteinExistence type="predicted"/>
<reference evidence="4" key="1">
    <citation type="submission" date="2025-08" db="UniProtKB">
        <authorList>
            <consortium name="RefSeq"/>
        </authorList>
    </citation>
    <scope>IDENTIFICATION</scope>
    <source>
        <tissue evidence="4">Gonad</tissue>
    </source>
</reference>
<dbReference type="PROSITE" id="PS50017">
    <property type="entry name" value="DEATH_DOMAIN"/>
    <property type="match status" value="1"/>
</dbReference>
<feature type="compositionally biased region" description="Basic and acidic residues" evidence="1">
    <location>
        <begin position="168"/>
        <end position="186"/>
    </location>
</feature>
<evidence type="ECO:0000256" key="1">
    <source>
        <dbReference type="SAM" id="MobiDB-lite"/>
    </source>
</evidence>
<protein>
    <submittedName>
        <fullName evidence="4">Dentin sialophosphoprotein-like</fullName>
    </submittedName>
</protein>
<dbReference type="GeneID" id="109475979"/>
<feature type="region of interest" description="Disordered" evidence="1">
    <location>
        <begin position="133"/>
        <end position="270"/>
    </location>
</feature>
<organism evidence="3 4">
    <name type="scientific">Branchiostoma belcheri</name>
    <name type="common">Amphioxus</name>
    <dbReference type="NCBI Taxonomy" id="7741"/>
    <lineage>
        <taxon>Eukaryota</taxon>
        <taxon>Metazoa</taxon>
        <taxon>Chordata</taxon>
        <taxon>Cephalochordata</taxon>
        <taxon>Leptocardii</taxon>
        <taxon>Amphioxiformes</taxon>
        <taxon>Branchiostomatidae</taxon>
        <taxon>Branchiostoma</taxon>
    </lineage>
</organism>